<feature type="active site" description="O-isoaspartyl threonine intermediate" evidence="4">
    <location>
        <position position="13"/>
    </location>
</feature>
<dbReference type="SMART" id="SM00870">
    <property type="entry name" value="Asparaginase"/>
    <property type="match status" value="1"/>
</dbReference>
<evidence type="ECO:0000256" key="1">
    <source>
        <dbReference type="ARBA" id="ARBA00010518"/>
    </source>
</evidence>
<feature type="active site" evidence="6">
    <location>
        <position position="13"/>
    </location>
</feature>
<dbReference type="CDD" id="cd08963">
    <property type="entry name" value="L-asparaginase_I"/>
    <property type="match status" value="1"/>
</dbReference>
<proteinExistence type="inferred from homology"/>
<dbReference type="Proteomes" id="UP000035057">
    <property type="component" value="Unassembled WGS sequence"/>
</dbReference>
<dbReference type="SFLD" id="SFLDS00057">
    <property type="entry name" value="Glutaminase/Asparaginase"/>
    <property type="match status" value="1"/>
</dbReference>
<dbReference type="PROSITE" id="PS51732">
    <property type="entry name" value="ASN_GLN_ASE_3"/>
    <property type="match status" value="1"/>
</dbReference>
<evidence type="ECO:0000256" key="2">
    <source>
        <dbReference type="ARBA" id="ARBA00012920"/>
    </source>
</evidence>
<dbReference type="PRINTS" id="PR00139">
    <property type="entry name" value="ASNGLNASE"/>
</dbReference>
<evidence type="ECO:0000256" key="7">
    <source>
        <dbReference type="PROSITE-ProRule" id="PRU10100"/>
    </source>
</evidence>
<dbReference type="EMBL" id="ANIE01000004">
    <property type="protein sequence ID" value="KEF31898.1"/>
    <property type="molecule type" value="Genomic_DNA"/>
</dbReference>
<sequence length="339" mass="36320">MNRRVLVLYTGGTIGMVSSGGSYVPGAAFGDRLTRHLGTPLEALPHFDVIELDQLIDSANLSPTHWHTMAEVLIRNWERYDGFVLLHGTDTMAYTASALSYILKGANKPVILTGSQIPLEQPRTDAVDNVTTSLMLAARPEISEVCVCFRGKLIRGNRSRKLKTSELDAFDSPNAPLLGRAAIHLELRHDLLLPAGQPDFQLPDFEHAGVASLVLYPGISAAVVESILAIPELKGLVLQSYGAGNAPDADADLIKALEQGINRGITVINVSQCPFGQISQTAYASGAALARIGVVSGADLTPEAAFAKLHFLLATGYSGASLRRELQRPRQGDLSVQPH</sequence>
<dbReference type="InterPro" id="IPR006034">
    <property type="entry name" value="Asparaginase/glutaminase-like"/>
</dbReference>
<dbReference type="Gene3D" id="3.40.50.40">
    <property type="match status" value="1"/>
</dbReference>
<dbReference type="PIRSF" id="PIRSF001220">
    <property type="entry name" value="L-ASNase_gatD"/>
    <property type="match status" value="1"/>
</dbReference>
<evidence type="ECO:0000256" key="3">
    <source>
        <dbReference type="ARBA" id="ARBA00022801"/>
    </source>
</evidence>
<protein>
    <recommendedName>
        <fullName evidence="2">asparaginase</fullName>
        <ecNumber evidence="2">3.5.1.1</ecNumber>
    </recommendedName>
</protein>
<dbReference type="InterPro" id="IPR027473">
    <property type="entry name" value="L-asparaginase_C"/>
</dbReference>
<dbReference type="GO" id="GO:0009066">
    <property type="term" value="P:aspartate family amino acid metabolic process"/>
    <property type="evidence" value="ECO:0007669"/>
    <property type="project" value="UniProtKB-ARBA"/>
</dbReference>
<dbReference type="SUPFAM" id="SSF53774">
    <property type="entry name" value="Glutaminase/Asparaginase"/>
    <property type="match status" value="1"/>
</dbReference>
<evidence type="ECO:0000259" key="8">
    <source>
        <dbReference type="Pfam" id="PF00710"/>
    </source>
</evidence>
<dbReference type="OrthoDB" id="9788068at2"/>
<feature type="active site" evidence="7">
    <location>
        <position position="89"/>
    </location>
</feature>
<evidence type="ECO:0000256" key="5">
    <source>
        <dbReference type="PIRSR" id="PIRSR001220-2"/>
    </source>
</evidence>
<dbReference type="PROSITE" id="PS00917">
    <property type="entry name" value="ASN_GLN_ASE_2"/>
    <property type="match status" value="1"/>
</dbReference>
<dbReference type="Pfam" id="PF00710">
    <property type="entry name" value="Asparaginase"/>
    <property type="match status" value="1"/>
</dbReference>
<feature type="binding site" evidence="5">
    <location>
        <begin position="89"/>
        <end position="90"/>
    </location>
    <ligand>
        <name>substrate</name>
    </ligand>
</feature>
<dbReference type="PANTHER" id="PTHR11707:SF28">
    <property type="entry name" value="60 KDA LYSOPHOSPHOLIPASE"/>
    <property type="match status" value="1"/>
</dbReference>
<dbReference type="PATRIC" id="fig|1137280.3.peg.1396"/>
<comment type="caution">
    <text evidence="10">The sequence shown here is derived from an EMBL/GenBank/DDBJ whole genome shotgun (WGS) entry which is preliminary data.</text>
</comment>
<dbReference type="STRING" id="1137280.D777_01584"/>
<evidence type="ECO:0000256" key="6">
    <source>
        <dbReference type="PROSITE-ProRule" id="PRU10099"/>
    </source>
</evidence>
<evidence type="ECO:0000313" key="10">
    <source>
        <dbReference type="EMBL" id="KEF31898.1"/>
    </source>
</evidence>
<name>A0A072N4H6_9GAMM</name>
<dbReference type="PROSITE" id="PS00144">
    <property type="entry name" value="ASN_GLN_ASE_1"/>
    <property type="match status" value="1"/>
</dbReference>
<dbReference type="EC" id="3.5.1.1" evidence="2"/>
<evidence type="ECO:0000313" key="11">
    <source>
        <dbReference type="Proteomes" id="UP000035057"/>
    </source>
</evidence>
<dbReference type="AlphaFoldDB" id="A0A072N4H6"/>
<feature type="binding site" evidence="5">
    <location>
        <position position="58"/>
    </location>
    <ligand>
        <name>substrate</name>
    </ligand>
</feature>
<dbReference type="Pfam" id="PF17763">
    <property type="entry name" value="Asparaginase_C"/>
    <property type="match status" value="1"/>
</dbReference>
<dbReference type="InterPro" id="IPR040919">
    <property type="entry name" value="Asparaginase_C"/>
</dbReference>
<dbReference type="InterPro" id="IPR036152">
    <property type="entry name" value="Asp/glu_Ase-like_sf"/>
</dbReference>
<dbReference type="InterPro" id="IPR020827">
    <property type="entry name" value="Asparaginase/glutaminase_AS1"/>
</dbReference>
<comment type="similarity">
    <text evidence="1">Belongs to the asparaginase 1 family.</text>
</comment>
<gene>
    <name evidence="10" type="ORF">D777_01584</name>
</gene>
<dbReference type="PIRSF" id="PIRSF500176">
    <property type="entry name" value="L_ASNase"/>
    <property type="match status" value="1"/>
</dbReference>
<evidence type="ECO:0000259" key="9">
    <source>
        <dbReference type="Pfam" id="PF17763"/>
    </source>
</evidence>
<accession>A0A072N4H6</accession>
<dbReference type="FunFam" id="3.40.50.40:FF:000001">
    <property type="entry name" value="L-asparaginase 1"/>
    <property type="match status" value="1"/>
</dbReference>
<dbReference type="InterPro" id="IPR041725">
    <property type="entry name" value="L-asparaginase_I"/>
</dbReference>
<dbReference type="RefSeq" id="WP_036129919.1">
    <property type="nucleotide sequence ID" value="NZ_ANIE01000004.1"/>
</dbReference>
<dbReference type="PANTHER" id="PTHR11707">
    <property type="entry name" value="L-ASPARAGINASE"/>
    <property type="match status" value="1"/>
</dbReference>
<keyword evidence="3" id="KW-0378">Hydrolase</keyword>
<organism evidence="10 11">
    <name type="scientific">Marinobacter nitratireducens</name>
    <dbReference type="NCBI Taxonomy" id="1137280"/>
    <lineage>
        <taxon>Bacteria</taxon>
        <taxon>Pseudomonadati</taxon>
        <taxon>Pseudomonadota</taxon>
        <taxon>Gammaproteobacteria</taxon>
        <taxon>Pseudomonadales</taxon>
        <taxon>Marinobacteraceae</taxon>
        <taxon>Marinobacter</taxon>
    </lineage>
</organism>
<feature type="domain" description="Asparaginase/glutaminase C-terminal" evidence="9">
    <location>
        <begin position="210"/>
        <end position="324"/>
    </location>
</feature>
<reference evidence="10 11" key="1">
    <citation type="submission" date="2012-12" db="EMBL/GenBank/DDBJ databases">
        <title>Genome assembly of Marinobacter sp. AK21.</title>
        <authorList>
            <person name="Khatri I."/>
            <person name="Kumar R."/>
            <person name="Vaidya B."/>
            <person name="Subramanian S."/>
            <person name="Pinnaka A."/>
        </authorList>
    </citation>
    <scope>NUCLEOTIDE SEQUENCE [LARGE SCALE GENOMIC DNA]</scope>
    <source>
        <strain evidence="10 11">AK21</strain>
    </source>
</reference>
<dbReference type="GO" id="GO:0004067">
    <property type="term" value="F:asparaginase activity"/>
    <property type="evidence" value="ECO:0007669"/>
    <property type="project" value="UniProtKB-UniRule"/>
</dbReference>
<dbReference type="Gene3D" id="3.40.50.1170">
    <property type="entry name" value="L-asparaginase, N-terminal domain"/>
    <property type="match status" value="1"/>
</dbReference>
<evidence type="ECO:0000256" key="4">
    <source>
        <dbReference type="PIRSR" id="PIRSR001220-1"/>
    </source>
</evidence>
<keyword evidence="11" id="KW-1185">Reference proteome</keyword>
<dbReference type="InterPro" id="IPR027474">
    <property type="entry name" value="L-asparaginase_N"/>
</dbReference>
<dbReference type="InterPro" id="IPR027475">
    <property type="entry name" value="Asparaginase/glutaminase_AS2"/>
</dbReference>
<feature type="domain" description="L-asparaginase N-terminal" evidence="8">
    <location>
        <begin position="4"/>
        <end position="189"/>
    </location>
</feature>
<dbReference type="InterPro" id="IPR037152">
    <property type="entry name" value="L-asparaginase_N_sf"/>
</dbReference>